<dbReference type="ExpressionAtlas" id="A0A2K3DD22">
    <property type="expression patterns" value="baseline and differential"/>
</dbReference>
<feature type="compositionally biased region" description="Gly residues" evidence="1">
    <location>
        <begin position="2553"/>
        <end position="2563"/>
    </location>
</feature>
<feature type="region of interest" description="Disordered" evidence="1">
    <location>
        <begin position="2596"/>
        <end position="2620"/>
    </location>
</feature>
<feature type="compositionally biased region" description="Low complexity" evidence="1">
    <location>
        <begin position="2692"/>
        <end position="2702"/>
    </location>
</feature>
<feature type="compositionally biased region" description="Low complexity" evidence="1">
    <location>
        <begin position="2668"/>
        <end position="2680"/>
    </location>
</feature>
<feature type="region of interest" description="Disordered" evidence="1">
    <location>
        <begin position="791"/>
        <end position="857"/>
    </location>
</feature>
<dbReference type="InterPro" id="IPR036188">
    <property type="entry name" value="FAD/NAD-bd_sf"/>
</dbReference>
<name>A0A2K3DD22_CHLRE</name>
<dbReference type="EMBL" id="CM008970">
    <property type="protein sequence ID" value="PNW78431.1"/>
    <property type="molecule type" value="Genomic_DNA"/>
</dbReference>
<dbReference type="KEGG" id="cre:CHLRE_09g397700v5"/>
<feature type="region of interest" description="Disordered" evidence="1">
    <location>
        <begin position="919"/>
        <end position="948"/>
    </location>
</feature>
<evidence type="ECO:0008006" key="4">
    <source>
        <dbReference type="Google" id="ProtNLM"/>
    </source>
</evidence>
<dbReference type="InParanoid" id="A0A2K3DD22"/>
<feature type="region of interest" description="Disordered" evidence="1">
    <location>
        <begin position="2545"/>
        <end position="2584"/>
    </location>
</feature>
<feature type="region of interest" description="Disordered" evidence="1">
    <location>
        <begin position="2466"/>
        <end position="2492"/>
    </location>
</feature>
<feature type="compositionally biased region" description="Low complexity" evidence="1">
    <location>
        <begin position="665"/>
        <end position="680"/>
    </location>
</feature>
<feature type="region of interest" description="Disordered" evidence="1">
    <location>
        <begin position="1386"/>
        <end position="1427"/>
    </location>
</feature>
<dbReference type="OrthoDB" id="552902at2759"/>
<feature type="region of interest" description="Disordered" evidence="1">
    <location>
        <begin position="1698"/>
        <end position="1761"/>
    </location>
</feature>
<feature type="region of interest" description="Disordered" evidence="1">
    <location>
        <begin position="652"/>
        <end position="683"/>
    </location>
</feature>
<evidence type="ECO:0000313" key="3">
    <source>
        <dbReference type="Proteomes" id="UP000006906"/>
    </source>
</evidence>
<feature type="region of interest" description="Disordered" evidence="1">
    <location>
        <begin position="735"/>
        <end position="758"/>
    </location>
</feature>
<feature type="compositionally biased region" description="Polar residues" evidence="1">
    <location>
        <begin position="2596"/>
        <end position="2619"/>
    </location>
</feature>
<feature type="compositionally biased region" description="Low complexity" evidence="1">
    <location>
        <begin position="1119"/>
        <end position="1128"/>
    </location>
</feature>
<feature type="region of interest" description="Disordered" evidence="1">
    <location>
        <begin position="1447"/>
        <end position="1536"/>
    </location>
</feature>
<feature type="region of interest" description="Disordered" evidence="1">
    <location>
        <begin position="2748"/>
        <end position="2792"/>
    </location>
</feature>
<sequence length="2989" mass="302581">MATLSLHTEQALNVEVVIVGYGSAGAAAANLVACGVARTRRCLVFEEAPQSERQPYGPHMSGSEPLDIAASLKRTQRCIQGDASDQGLHVQAQWGASDAPLHGAQPLVYRHHRLIQLEWLPCSSQPRAGSVPDTHSASQDAHGGGWRAIFRDTLNGGTSAVTASFVVLACGQDLAPPAGASLALRHQPGMQQQQVGPDDHSSCRGFGAQQPQPSGQARMLPVGVATAAQVAAASSVRVVGAGLHAWDVAAAVALLRHGEDVVLQQPAGSVVYSDAHTEHGGAQLLSSARRRALAASLQPHYTAPQPGPLGKALRAPAKRRFWALVKDKLTLGRGVGGSSSGSGSGGAGEHLVLWAPSLHDPRFMPFLSAPLRHALLGGSDGAEGAGDMVLYRGMVHPDVPGLAFMGLEAHAGSNLLLLELQAQWLAAHLAGRLALPPAVAMRADVAAQRAWRSGALAHPLMSVGGSLARRHEQCYLEQLRQDLRSASIATEPEAAVAIQQQDIGAAASPAFQPLPGPPPVVPISTDAGLRVSGGASDAGLRTPVGPLGLASLSLQLARHGGDCRLSASHRAEESSGVVLTGSQSQRASLSQLPANGSGDTDVDVAATAQGHATAEAPLTLAADRLQASGTSPAAQHFIIARYRTSSSHGLIAASAPTSPSRRDQAAGAAARRSASRPVSSRFRHHIDGAVSEAEEADKAAGCCAAEPPAQAATGSQSHSAVNAGWLVNAAMRHSQSGPLHGADQPGATGPSRRAPRRSITTGTIGHVLSRALAAAAAAAAAAAGAAGGWTAASAATSPGHRAHAPTAVTAAAWRRERRSTTSVLDGDDQSHGAGAGSTRPPRRSAGLGPGISTFSNSTVRNARAASMSGLGRQAAAAADSAASAPGQPVAPGSPLAERFARMVAASGLPASVLVEIVKEQHPSRDRGTTSGSISVGASPAQLGPPQPQLVSRLQSSTLGCASASGRMETCIPLAGPRARGRMPPRRASSEVGPSPGASGAATSTAAADSAYRLVICTPLSDAESDADASVRGGVQRTRDGAKSSAASAVYNKIPAAMAAAPNWALYISSRAVPIAAALMGDVNSPPPMRMSLQGSDRLAAMDSAAFAVAQQPSPPPPRGSSQRFGMPAAHAPAGLLGLSFAALRPRSTASPPASTSRSRGGMASYLSPSGAGASVRGGAKEQQPTMEVPSMSLLSSQANGISNGGDAGGETSVTPRAGRFHLGSFSVGGGSHFNGSERISAGGGDVVQELEEQMRALRTHLQNPAAFPFPSIGLASTSAASRGSHTPRHLNSTAGGKSTGKSSFITAGAISPSKARRSAPKYRASEPNLALLENDGVVTPGRKTDVQSCIPEETESAAAGSFLVWRRSTRPRDSSSSQQLAADVTAAAAAGSEQRQSLTGSLERPARLSRNHLHGNQPPSLLERTRSGAVAAATALASASKRQLHRLASVGSGARPSVSEAPSVIPSQAQSPPPAPLPLPLQLRQPSHVLGTSPPRHRDPPSGAAISSHDVINHLPAPTAAHESGGGGSLPSRFSGAAAGNGAGDVMAFSSSQTAGRTSGHDSVLGSHAFPPKVAPLGSRPRAVRSTHPSDREGYSPATAPIGGGSLPSPMAGAIFAAAASPHGLTDPLAHLALPMTPLRHAHGLLPQPLSSAIASPLSYQQSPSGACPLAHLPLPTPALASPAHSVATAPTPFGRCSASDVMSPRGSSPDGAAWLPSRSMSEHPDDARTPGPKSRGGATGTSAISAIPEERRSGSRHKSLRRQISAALLVLHRAATGAVGSSAKGTPAGGKESGGGGLFALASEAALLPYSKRIPRSLSRGGANSSSMGELSNAIALGVADSIAASPRVAVADGGREAPVRSAPPALQWPEHTEPLDKRFAQDAVKAGAASSAVLPAVLSAARRSQDSALPTATAACLPSRSAASATAAMLMRTAPPRTPTVNDAGHTVLPSRLAVVSVAGLAARQRIRASAPPQFGYACGPEVDVESQATRLPCLPGDRTSAAAGSDAAAESADVAGLASGPFEASAAGLVATLAVLQEATVEEDVEDELPLRLVSNILPSAISEAEALDIALLGGCGQRVGGAGSSSGSSSSSVPCGTPAPSGATQLALLQSRLQQHDRTGNEGQDVDELDVTVGPVGATMFGVAMLGAAHSALAGSSSRPQLEFVLSPPSQQAELLRRTHAGSRGSSGSGSIVLQLPSVRGGVVADLMAAVNTTRRTPHGGSDSEVDDAEEYDIFGLSHLLPPSRRTSPAGRIAAELAGQDAISLPLLQRAPQVPGNSSRSQELNLVSGCAIPPATAQHQSRPFPMQLSPSDLPLQQPLSADKLTDDFELLDPDADTALEDRLSPVGICARFTPGASPFRPAYASSRRLSLAPRCPNTVVGLADSLISTADGHGTSTGPPSAGWSTAAPGRQSMNAALLLSSVHSASFGHGGGSHGGTGAAAGGGSMASRMLGTLKKMSSLVRTPTATPQQTAAPPRRSATGLSNGRGSIGGVLPPAFSHLASLHALAPGSVRDAYGGQGRGRGGDGRDGAASNAFTLLSQTHSQRSSGGSGAGSGCGSGQPTASPGASAGSPAASVPASRRTLVGGTSMLRQNPAHSHLQQCLRSGPRMSSPNLQDMHDDLLEAARWSAAQRQERDMKRHVTQRAQVRDRLCMVGMAVADASAANSHAPQQQEQQQQHDKALAGAVSSSQRPQLSEPLPSPLPSPLASPRSSRAPSPLLQVRAQLHAAPTLPLNWFTRHSMKVKTPGDAQTPSAGGTPPAAGSSRAFRRSCTSPRSPLSPAGREHSRMRNIATAEGSGPSSPLRSGSAHVLTAHGGSSNALHVVASGEVSLGIARAVGRLARHSSASGPGGLDPRALAAVSGRAADVEAVCAGLEAEAGPTEDHSGQGQAWLDAAAAGISEAWEHAHSNHGSVSSCGTTGALLRADAADVFEDGVRRGGPAWEIIQASRARQDQMVNQVSAWLREALAKKAAAAQATVAAQAAQ</sequence>
<keyword evidence="3" id="KW-1185">Reference proteome</keyword>
<feature type="region of interest" description="Disordered" evidence="1">
    <location>
        <begin position="2085"/>
        <end position="2105"/>
    </location>
</feature>
<feature type="compositionally biased region" description="Low complexity" evidence="1">
    <location>
        <begin position="1461"/>
        <end position="1470"/>
    </location>
</feature>
<feature type="compositionally biased region" description="Low complexity" evidence="1">
    <location>
        <begin position="985"/>
        <end position="1003"/>
    </location>
</feature>
<protein>
    <recommendedName>
        <fullName evidence="4">FAD/NAD(P)-binding domain-containing protein</fullName>
    </recommendedName>
</protein>
<dbReference type="Gramene" id="PNW78431">
    <property type="protein sequence ID" value="PNW78431"/>
    <property type="gene ID" value="CHLRE_09g397700v5"/>
</dbReference>
<feature type="region of interest" description="Disordered" evidence="1">
    <location>
        <begin position="1333"/>
        <end position="1352"/>
    </location>
</feature>
<evidence type="ECO:0000256" key="1">
    <source>
        <dbReference type="SAM" id="MobiDB-lite"/>
    </source>
</evidence>
<dbReference type="GO" id="GO:0004497">
    <property type="term" value="F:monooxygenase activity"/>
    <property type="evidence" value="ECO:0000318"/>
    <property type="project" value="GO_Central"/>
</dbReference>
<dbReference type="RefSeq" id="XP_042920870.1">
    <property type="nucleotide sequence ID" value="XM_043065856.1"/>
</dbReference>
<feature type="region of interest" description="Disordered" evidence="1">
    <location>
        <begin position="2668"/>
        <end position="2720"/>
    </location>
</feature>
<gene>
    <name evidence="2" type="ORF">CHLRE_09g397700v5</name>
</gene>
<feature type="compositionally biased region" description="Polar residues" evidence="1">
    <location>
        <begin position="1192"/>
        <end position="1201"/>
    </location>
</feature>
<feature type="compositionally biased region" description="Low complexity" evidence="1">
    <location>
        <begin position="1146"/>
        <end position="1159"/>
    </location>
</feature>
<feature type="compositionally biased region" description="Low complexity" evidence="1">
    <location>
        <begin position="2564"/>
        <end position="2584"/>
    </location>
</feature>
<reference evidence="2 3" key="1">
    <citation type="journal article" date="2007" name="Science">
        <title>The Chlamydomonas genome reveals the evolution of key animal and plant functions.</title>
        <authorList>
            <person name="Merchant S.S."/>
            <person name="Prochnik S.E."/>
            <person name="Vallon O."/>
            <person name="Harris E.H."/>
            <person name="Karpowicz S.J."/>
            <person name="Witman G.B."/>
            <person name="Terry A."/>
            <person name="Salamov A."/>
            <person name="Fritz-Laylin L.K."/>
            <person name="Marechal-Drouard L."/>
            <person name="Marshall W.F."/>
            <person name="Qu L.H."/>
            <person name="Nelson D.R."/>
            <person name="Sanderfoot A.A."/>
            <person name="Spalding M.H."/>
            <person name="Kapitonov V.V."/>
            <person name="Ren Q."/>
            <person name="Ferris P."/>
            <person name="Lindquist E."/>
            <person name="Shapiro H."/>
            <person name="Lucas S.M."/>
            <person name="Grimwood J."/>
            <person name="Schmutz J."/>
            <person name="Cardol P."/>
            <person name="Cerutti H."/>
            <person name="Chanfreau G."/>
            <person name="Chen C.L."/>
            <person name="Cognat V."/>
            <person name="Croft M.T."/>
            <person name="Dent R."/>
            <person name="Dutcher S."/>
            <person name="Fernandez E."/>
            <person name="Fukuzawa H."/>
            <person name="Gonzalez-Ballester D."/>
            <person name="Gonzalez-Halphen D."/>
            <person name="Hallmann A."/>
            <person name="Hanikenne M."/>
            <person name="Hippler M."/>
            <person name="Inwood W."/>
            <person name="Jabbari K."/>
            <person name="Kalanon M."/>
            <person name="Kuras R."/>
            <person name="Lefebvre P.A."/>
            <person name="Lemaire S.D."/>
            <person name="Lobanov A.V."/>
            <person name="Lohr M."/>
            <person name="Manuell A."/>
            <person name="Meier I."/>
            <person name="Mets L."/>
            <person name="Mittag M."/>
            <person name="Mittelmeier T."/>
            <person name="Moroney J.V."/>
            <person name="Moseley J."/>
            <person name="Napoli C."/>
            <person name="Nedelcu A.M."/>
            <person name="Niyogi K."/>
            <person name="Novoselov S.V."/>
            <person name="Paulsen I.T."/>
            <person name="Pazour G."/>
            <person name="Purton S."/>
            <person name="Ral J.P."/>
            <person name="Riano-Pachon D.M."/>
            <person name="Riekhof W."/>
            <person name="Rymarquis L."/>
            <person name="Schroda M."/>
            <person name="Stern D."/>
            <person name="Umen J."/>
            <person name="Willows R."/>
            <person name="Wilson N."/>
            <person name="Zimmer S.L."/>
            <person name="Allmer J."/>
            <person name="Balk J."/>
            <person name="Bisova K."/>
            <person name="Chen C.J."/>
            <person name="Elias M."/>
            <person name="Gendler K."/>
            <person name="Hauser C."/>
            <person name="Lamb M.R."/>
            <person name="Ledford H."/>
            <person name="Long J.C."/>
            <person name="Minagawa J."/>
            <person name="Page M.D."/>
            <person name="Pan J."/>
            <person name="Pootakham W."/>
            <person name="Roje S."/>
            <person name="Rose A."/>
            <person name="Stahlberg E."/>
            <person name="Terauchi A.M."/>
            <person name="Yang P."/>
            <person name="Ball S."/>
            <person name="Bowler C."/>
            <person name="Dieckmann C.L."/>
            <person name="Gladyshev V.N."/>
            <person name="Green P."/>
            <person name="Jorgensen R."/>
            <person name="Mayfield S."/>
            <person name="Mueller-Roeber B."/>
            <person name="Rajamani S."/>
            <person name="Sayre R.T."/>
            <person name="Brokstein P."/>
            <person name="Dubchak I."/>
            <person name="Goodstein D."/>
            <person name="Hornick L."/>
            <person name="Huang Y.W."/>
            <person name="Jhaveri J."/>
            <person name="Luo Y."/>
            <person name="Martinez D."/>
            <person name="Ngau W.C."/>
            <person name="Otillar B."/>
            <person name="Poliakov A."/>
            <person name="Porter A."/>
            <person name="Szajkowski L."/>
            <person name="Werner G."/>
            <person name="Zhou K."/>
            <person name="Grigoriev I.V."/>
            <person name="Rokhsar D.S."/>
            <person name="Grossman A.R."/>
        </authorList>
    </citation>
    <scope>NUCLEOTIDE SEQUENCE [LARGE SCALE GENOMIC DNA]</scope>
    <source>
        <strain evidence="3">CC-503</strain>
    </source>
</reference>
<evidence type="ECO:0000313" key="2">
    <source>
        <dbReference type="EMBL" id="PNW78431.1"/>
    </source>
</evidence>
<proteinExistence type="predicted"/>
<feature type="region of interest" description="Disordered" evidence="1">
    <location>
        <begin position="191"/>
        <end position="215"/>
    </location>
</feature>
<dbReference type="GeneID" id="5720191"/>
<feature type="region of interest" description="Disordered" evidence="1">
    <location>
        <begin position="1024"/>
        <end position="1044"/>
    </location>
</feature>
<feature type="region of interest" description="Disordered" evidence="1">
    <location>
        <begin position="974"/>
        <end position="1003"/>
    </location>
</feature>
<feature type="region of interest" description="Disordered" evidence="1">
    <location>
        <begin position="1108"/>
        <end position="1128"/>
    </location>
</feature>
<dbReference type="Gene3D" id="3.50.50.60">
    <property type="entry name" value="FAD/NAD(P)-binding domain"/>
    <property type="match status" value="1"/>
</dbReference>
<dbReference type="Proteomes" id="UP000006906">
    <property type="component" value="Chromosome 9"/>
</dbReference>
<accession>A0A2K3DD22</accession>
<feature type="region of interest" description="Disordered" evidence="1">
    <location>
        <begin position="1277"/>
        <end position="1327"/>
    </location>
</feature>
<feature type="region of interest" description="Disordered" evidence="1">
    <location>
        <begin position="1146"/>
        <end position="1217"/>
    </location>
</feature>
<feature type="region of interest" description="Disordered" evidence="1">
    <location>
        <begin position="574"/>
        <end position="600"/>
    </location>
</feature>
<organism evidence="2 3">
    <name type="scientific">Chlamydomonas reinhardtii</name>
    <name type="common">Chlamydomonas smithii</name>
    <dbReference type="NCBI Taxonomy" id="3055"/>
    <lineage>
        <taxon>Eukaryota</taxon>
        <taxon>Viridiplantae</taxon>
        <taxon>Chlorophyta</taxon>
        <taxon>core chlorophytes</taxon>
        <taxon>Chlorophyceae</taxon>
        <taxon>CS clade</taxon>
        <taxon>Chlamydomonadales</taxon>
        <taxon>Chlamydomonadaceae</taxon>
        <taxon>Chlamydomonas</taxon>
    </lineage>
</organism>
<feature type="compositionally biased region" description="Low complexity" evidence="1">
    <location>
        <begin position="1292"/>
        <end position="1303"/>
    </location>
</feature>
<feature type="compositionally biased region" description="Polar residues" evidence="1">
    <location>
        <begin position="580"/>
        <end position="598"/>
    </location>
</feature>
<feature type="compositionally biased region" description="Low complexity" evidence="1">
    <location>
        <begin position="2467"/>
        <end position="2482"/>
    </location>
</feature>
<feature type="region of interest" description="Disordered" evidence="1">
    <location>
        <begin position="1551"/>
        <end position="1606"/>
    </location>
</feature>
<dbReference type="FunFam" id="3.50.50.60:FF:000479">
    <property type="entry name" value="Predicted protein"/>
    <property type="match status" value="1"/>
</dbReference>
<dbReference type="SUPFAM" id="SSF51905">
    <property type="entry name" value="FAD/NAD(P)-binding domain"/>
    <property type="match status" value="1"/>
</dbReference>